<gene>
    <name evidence="1" type="ORF">N8T08_008177</name>
</gene>
<evidence type="ECO:0000313" key="2">
    <source>
        <dbReference type="Proteomes" id="UP001177260"/>
    </source>
</evidence>
<dbReference type="Proteomes" id="UP001177260">
    <property type="component" value="Unassembled WGS sequence"/>
</dbReference>
<proteinExistence type="predicted"/>
<protein>
    <submittedName>
        <fullName evidence="1">Uncharacterized protein</fullName>
    </submittedName>
</protein>
<sequence>MGPFSAPSYVDHHLAEKIESRSHDLFKVRNDRPQLEVTTFDRTKSSAEKWLLQLKHHLSIGESSQLHSLTVDTEACAQIYTIRHLRSWTTLNISRELFERLLTTYNVFPHFWKTVLTFGRKTEENEYAFPTFRAKGSCSEHGKYEELTYVIRRVERNNRPVEQGECPWSIRQTGVYHKLRYPDSSSQDKSVFILVAPSRTAEDDIAACFRETSLEKDTMSPAFAVHERLVVDSLRGWMEYMAWLEEESKQKSNRVLVSDIDSKRIYFSAVDRQRLKQLEDYITDLIVILQTMSDTISRLAISCRRYCESGCQDRNTCSCCYMVEEFEAYAAETRVYLQRAEVLKARVRSTEQLLSDLLGYEETRALKRLAQISHEESHNITELTKRNVQDAAAVKMLTIVGLVYLPTTIVANFFSTEFVKVNDQGDMNVSRDVWIMAVCAIPLTFITIGAWWFCVRYEPWIDSRKKMKHFIDLCLRRKKKKEEGDLEGGIQHVLIRKESTMFSLMSSFTDRWPSSKKPDP</sequence>
<accession>A0ACC3AWA3</accession>
<reference evidence="1 2" key="1">
    <citation type="journal article" date="2023" name="ACS Omega">
        <title>Identification of the Neoaspergillic Acid Biosynthesis Gene Cluster by Establishing an In Vitro CRISPR-Ribonucleoprotein Genetic System in Aspergillus melleus.</title>
        <authorList>
            <person name="Yuan B."/>
            <person name="Grau M.F."/>
            <person name="Murata R.M."/>
            <person name="Torok T."/>
            <person name="Venkateswaran K."/>
            <person name="Stajich J.E."/>
            <person name="Wang C.C.C."/>
        </authorList>
    </citation>
    <scope>NUCLEOTIDE SEQUENCE [LARGE SCALE GENOMIC DNA]</scope>
    <source>
        <strain evidence="1 2">IMV 1140</strain>
    </source>
</reference>
<keyword evidence="2" id="KW-1185">Reference proteome</keyword>
<dbReference type="EMBL" id="JAOPJF010000054">
    <property type="protein sequence ID" value="KAK1142094.1"/>
    <property type="molecule type" value="Genomic_DNA"/>
</dbReference>
<evidence type="ECO:0000313" key="1">
    <source>
        <dbReference type="EMBL" id="KAK1142094.1"/>
    </source>
</evidence>
<organism evidence="1 2">
    <name type="scientific">Aspergillus melleus</name>
    <dbReference type="NCBI Taxonomy" id="138277"/>
    <lineage>
        <taxon>Eukaryota</taxon>
        <taxon>Fungi</taxon>
        <taxon>Dikarya</taxon>
        <taxon>Ascomycota</taxon>
        <taxon>Pezizomycotina</taxon>
        <taxon>Eurotiomycetes</taxon>
        <taxon>Eurotiomycetidae</taxon>
        <taxon>Eurotiales</taxon>
        <taxon>Aspergillaceae</taxon>
        <taxon>Aspergillus</taxon>
        <taxon>Aspergillus subgen. Circumdati</taxon>
    </lineage>
</organism>
<comment type="caution">
    <text evidence="1">The sequence shown here is derived from an EMBL/GenBank/DDBJ whole genome shotgun (WGS) entry which is preliminary data.</text>
</comment>
<name>A0ACC3AWA3_9EURO</name>